<evidence type="ECO:0000259" key="10">
    <source>
        <dbReference type="Pfam" id="PF04290"/>
    </source>
</evidence>
<dbReference type="Proteomes" id="UP000191931">
    <property type="component" value="Unassembled WGS sequence"/>
</dbReference>
<dbReference type="OrthoDB" id="9795655at2"/>
<accession>A0A1W1HKK9</accession>
<keyword evidence="4" id="KW-0997">Cell inner membrane</keyword>
<dbReference type="Pfam" id="PF04290">
    <property type="entry name" value="DctQ"/>
    <property type="match status" value="1"/>
</dbReference>
<reference evidence="11 12" key="1">
    <citation type="submission" date="2017-03" db="EMBL/GenBank/DDBJ databases">
        <authorList>
            <person name="Afonso C.L."/>
            <person name="Miller P.J."/>
            <person name="Scott M.A."/>
            <person name="Spackman E."/>
            <person name="Goraichik I."/>
            <person name="Dimitrov K.M."/>
            <person name="Suarez D.L."/>
            <person name="Swayne D.E."/>
        </authorList>
    </citation>
    <scope>NUCLEOTIDE SEQUENCE [LARGE SCALE GENOMIC DNA]</scope>
    <source>
        <strain evidence="11">PRJEB14757</strain>
    </source>
</reference>
<dbReference type="AlphaFoldDB" id="A0A1W1HKK9"/>
<proteinExistence type="inferred from homology"/>
<dbReference type="RefSeq" id="WP_080803056.1">
    <property type="nucleotide sequence ID" value="NZ_LT828544.1"/>
</dbReference>
<dbReference type="EMBL" id="FWEV01000330">
    <property type="protein sequence ID" value="SLM33009.1"/>
    <property type="molecule type" value="Genomic_DNA"/>
</dbReference>
<gene>
    <name evidence="11" type="ORF">MTBBW1_840007</name>
</gene>
<dbReference type="PANTHER" id="PTHR35011">
    <property type="entry name" value="2,3-DIKETO-L-GULONATE TRAP TRANSPORTER SMALL PERMEASE PROTEIN YIAM"/>
    <property type="match status" value="1"/>
</dbReference>
<keyword evidence="12" id="KW-1185">Reference proteome</keyword>
<evidence type="ECO:0000256" key="1">
    <source>
        <dbReference type="ARBA" id="ARBA00004429"/>
    </source>
</evidence>
<keyword evidence="6 9" id="KW-1133">Transmembrane helix</keyword>
<dbReference type="InterPro" id="IPR055348">
    <property type="entry name" value="DctQ"/>
</dbReference>
<feature type="transmembrane region" description="Helical" evidence="9">
    <location>
        <begin position="55"/>
        <end position="70"/>
    </location>
</feature>
<feature type="domain" description="Tripartite ATP-independent periplasmic transporters DctQ component" evidence="10">
    <location>
        <begin position="29"/>
        <end position="160"/>
    </location>
</feature>
<comment type="subcellular location">
    <subcellularLocation>
        <location evidence="1">Cell inner membrane</location>
        <topology evidence="1">Multi-pass membrane protein</topology>
    </subcellularLocation>
</comment>
<organism evidence="11 12">
    <name type="scientific">Desulfamplus magnetovallimortis</name>
    <dbReference type="NCBI Taxonomy" id="1246637"/>
    <lineage>
        <taxon>Bacteria</taxon>
        <taxon>Pseudomonadati</taxon>
        <taxon>Thermodesulfobacteriota</taxon>
        <taxon>Desulfobacteria</taxon>
        <taxon>Desulfobacterales</taxon>
        <taxon>Desulfobacteraceae</taxon>
        <taxon>Desulfamplus</taxon>
    </lineage>
</organism>
<evidence type="ECO:0000256" key="2">
    <source>
        <dbReference type="ARBA" id="ARBA00022448"/>
    </source>
</evidence>
<keyword evidence="7 9" id="KW-0472">Membrane</keyword>
<dbReference type="PANTHER" id="PTHR35011:SF4">
    <property type="entry name" value="SLL1102 PROTEIN"/>
    <property type="match status" value="1"/>
</dbReference>
<evidence type="ECO:0000313" key="11">
    <source>
        <dbReference type="EMBL" id="SLM33009.1"/>
    </source>
</evidence>
<dbReference type="GO" id="GO:0005886">
    <property type="term" value="C:plasma membrane"/>
    <property type="evidence" value="ECO:0007669"/>
    <property type="project" value="UniProtKB-SubCell"/>
</dbReference>
<evidence type="ECO:0000256" key="7">
    <source>
        <dbReference type="ARBA" id="ARBA00023136"/>
    </source>
</evidence>
<dbReference type="STRING" id="1246637.MTBBW1_840007"/>
<dbReference type="InterPro" id="IPR007387">
    <property type="entry name" value="TRAP_DctQ"/>
</dbReference>
<comment type="similarity">
    <text evidence="8">Belongs to the TRAP transporter small permease family.</text>
</comment>
<evidence type="ECO:0000256" key="9">
    <source>
        <dbReference type="SAM" id="Phobius"/>
    </source>
</evidence>
<feature type="transmembrane region" description="Helical" evidence="9">
    <location>
        <begin position="133"/>
        <end position="152"/>
    </location>
</feature>
<evidence type="ECO:0000256" key="8">
    <source>
        <dbReference type="ARBA" id="ARBA00038436"/>
    </source>
</evidence>
<evidence type="ECO:0000256" key="5">
    <source>
        <dbReference type="ARBA" id="ARBA00022692"/>
    </source>
</evidence>
<evidence type="ECO:0000256" key="3">
    <source>
        <dbReference type="ARBA" id="ARBA00022475"/>
    </source>
</evidence>
<evidence type="ECO:0000256" key="4">
    <source>
        <dbReference type="ARBA" id="ARBA00022519"/>
    </source>
</evidence>
<keyword evidence="5 9" id="KW-0812">Transmembrane</keyword>
<keyword evidence="3" id="KW-1003">Cell membrane</keyword>
<protein>
    <submittedName>
        <fullName evidence="11">C4-dicarboxylate transporter, small subunit</fullName>
    </submittedName>
</protein>
<feature type="transmembrane region" description="Helical" evidence="9">
    <location>
        <begin position="91"/>
        <end position="113"/>
    </location>
</feature>
<evidence type="ECO:0000313" key="12">
    <source>
        <dbReference type="Proteomes" id="UP000191931"/>
    </source>
</evidence>
<feature type="transmembrane region" description="Helical" evidence="9">
    <location>
        <begin position="21"/>
        <end position="43"/>
    </location>
</feature>
<name>A0A1W1HKK9_9BACT</name>
<evidence type="ECO:0000256" key="6">
    <source>
        <dbReference type="ARBA" id="ARBA00022989"/>
    </source>
</evidence>
<keyword evidence="2" id="KW-0813">Transport</keyword>
<sequence length="198" mass="22707">MKALKYYIKIMDAFSEKTGFVISWLSTLLVITVFYDVIMRYVFKNGSIAIQELEWHIFSVIFLLGAAFTLKREGHVRVDILYTKFSTITKAWVDLLGTFIFLIPFCVIVIYSTKLFILASWSVREISPDPGGLPFRYALKAMVPIGFFFLILQGTSEALKNLLVILGKNEVVLHNNDFNEKDVLQNNDFNKKEDGKKS</sequence>